<protein>
    <recommendedName>
        <fullName evidence="3">Hemagglutinin</fullName>
    </recommendedName>
</protein>
<comment type="caution">
    <text evidence="1">The sequence shown here is derived from an EMBL/GenBank/DDBJ whole genome shotgun (WGS) entry which is preliminary data.</text>
</comment>
<proteinExistence type="predicted"/>
<reference evidence="1 2" key="1">
    <citation type="submission" date="2017-11" db="EMBL/GenBank/DDBJ databases">
        <title>Genomic Encyclopedia of Archaeal and Bacterial Type Strains, Phase II (KMG-II): From Individual Species to Whole Genera.</title>
        <authorList>
            <person name="Goeker M."/>
        </authorList>
    </citation>
    <scope>NUCLEOTIDE SEQUENCE [LARGE SCALE GENOMIC DNA]</scope>
    <source>
        <strain evidence="1 2">DSM 25625</strain>
    </source>
</reference>
<dbReference type="EMBL" id="PGFB01000004">
    <property type="protein sequence ID" value="PJJ61551.1"/>
    <property type="molecule type" value="Genomic_DNA"/>
</dbReference>
<keyword evidence="2" id="KW-1185">Reference proteome</keyword>
<accession>A0A2M9BUE3</accession>
<gene>
    <name evidence="1" type="ORF">CLV54_2496</name>
</gene>
<organism evidence="1 2">
    <name type="scientific">Compostimonas suwonensis</name>
    <dbReference type="NCBI Taxonomy" id="1048394"/>
    <lineage>
        <taxon>Bacteria</taxon>
        <taxon>Bacillati</taxon>
        <taxon>Actinomycetota</taxon>
        <taxon>Actinomycetes</taxon>
        <taxon>Micrococcales</taxon>
        <taxon>Microbacteriaceae</taxon>
        <taxon>Compostimonas</taxon>
    </lineage>
</organism>
<sequence length="314" mass="34160">MSRVAGSTRARARAVRAALGVAAAMAAVVLLVPLGLAAANASTSAPSQPDAGDFDPGYIVSDDTFYNADSMTVDDIQRFLDRQPCIPSGGVPCLADYAETTSDQPDAGADHCASYRGAREETAAQILSRIGRACGINPQVLIVMLQKEQSLVTRPDARGYDRAMGYACPDTADCDTEYFGFFNQVYNAAWQMRQYTKYPTRAFRIGELPVQLSPDAACGAPTVEIRNQATANLYNYTPYQPNEAALANLGDEGDECSSYGNLNFWRLFTLWFGDPQHERFPPWWGGCLGHEHGQSCRSAFEQLTPIRETDGIAP</sequence>
<evidence type="ECO:0000313" key="2">
    <source>
        <dbReference type="Proteomes" id="UP000230161"/>
    </source>
</evidence>
<dbReference type="RefSeq" id="WP_100345278.1">
    <property type="nucleotide sequence ID" value="NZ_PGFB01000004.1"/>
</dbReference>
<name>A0A2M9BUE3_9MICO</name>
<evidence type="ECO:0000313" key="1">
    <source>
        <dbReference type="EMBL" id="PJJ61551.1"/>
    </source>
</evidence>
<dbReference type="AlphaFoldDB" id="A0A2M9BUE3"/>
<dbReference type="OrthoDB" id="9764271at2"/>
<dbReference type="Proteomes" id="UP000230161">
    <property type="component" value="Unassembled WGS sequence"/>
</dbReference>
<evidence type="ECO:0008006" key="3">
    <source>
        <dbReference type="Google" id="ProtNLM"/>
    </source>
</evidence>